<dbReference type="EC" id="3.4.21.89" evidence="6"/>
<evidence type="ECO:0000256" key="2">
    <source>
        <dbReference type="ARBA" id="ARBA00022692"/>
    </source>
</evidence>
<evidence type="ECO:0000313" key="7">
    <source>
        <dbReference type="Proteomes" id="UP000377803"/>
    </source>
</evidence>
<dbReference type="PANTHER" id="PTHR10806:SF6">
    <property type="entry name" value="SIGNAL PEPTIDASE COMPLEX CATALYTIC SUBUNIT SEC11"/>
    <property type="match status" value="1"/>
</dbReference>
<evidence type="ECO:0000256" key="4">
    <source>
        <dbReference type="ARBA" id="ARBA00023136"/>
    </source>
</evidence>
<evidence type="ECO:0000313" key="6">
    <source>
        <dbReference type="EMBL" id="QGA80211.1"/>
    </source>
</evidence>
<keyword evidence="3 5" id="KW-1133">Transmembrane helix</keyword>
<keyword evidence="2 5" id="KW-0812">Transmembrane</keyword>
<dbReference type="GO" id="GO:0006465">
    <property type="term" value="P:signal peptide processing"/>
    <property type="evidence" value="ECO:0007669"/>
    <property type="project" value="InterPro"/>
</dbReference>
<dbReference type="SUPFAM" id="SSF51306">
    <property type="entry name" value="LexA/Signal peptidase"/>
    <property type="match status" value="1"/>
</dbReference>
<dbReference type="InterPro" id="IPR036286">
    <property type="entry name" value="LexA/Signal_pep-like_sf"/>
</dbReference>
<dbReference type="GO" id="GO:0016020">
    <property type="term" value="C:membrane"/>
    <property type="evidence" value="ECO:0007669"/>
    <property type="project" value="UniProtKB-SubCell"/>
</dbReference>
<proteinExistence type="predicted"/>
<evidence type="ECO:0000256" key="5">
    <source>
        <dbReference type="SAM" id="Phobius"/>
    </source>
</evidence>
<dbReference type="OrthoDB" id="4822at2157"/>
<dbReference type="GO" id="GO:0004252">
    <property type="term" value="F:serine-type endopeptidase activity"/>
    <property type="evidence" value="ECO:0007669"/>
    <property type="project" value="InterPro"/>
</dbReference>
<dbReference type="InterPro" id="IPR019533">
    <property type="entry name" value="Peptidase_S26"/>
</dbReference>
<protein>
    <submittedName>
        <fullName evidence="6">Signal peptidase I</fullName>
        <ecNumber evidence="6">3.4.21.89</ecNumber>
    </submittedName>
</protein>
<dbReference type="GO" id="GO:0009003">
    <property type="term" value="F:signal peptidase activity"/>
    <property type="evidence" value="ECO:0007669"/>
    <property type="project" value="UniProtKB-EC"/>
</dbReference>
<reference evidence="7" key="1">
    <citation type="submission" date="2019-05" db="EMBL/GenBank/DDBJ databases">
        <title>Candidatus Nanohalobium constans, a novel model system to study the DPANN nano-sized archaea: genomic and physiological characterization of a nanoarchaeon co-cultured with its chitinotrophic host.</title>
        <authorList>
            <person name="La Cono V."/>
            <person name="Arcadi E."/>
            <person name="Crisafi F."/>
            <person name="Denaro R."/>
            <person name="La Spada G."/>
            <person name="Messina E."/>
            <person name="Smedile F."/>
            <person name="Toshchakov S.V."/>
            <person name="Shevchenko M.A."/>
            <person name="Golyshin P.N."/>
            <person name="Golyshina O.V."/>
            <person name="Ferrer M."/>
            <person name="Rohde M."/>
            <person name="Mushegian A."/>
            <person name="Sorokin D.Y."/>
            <person name="Giuliano L."/>
            <person name="Yakimov M.M."/>
        </authorList>
    </citation>
    <scope>NUCLEOTIDE SEQUENCE [LARGE SCALE GENOMIC DNA]</scope>
    <source>
        <strain evidence="7">LC1Nh</strain>
    </source>
</reference>
<dbReference type="GeneID" id="42364691"/>
<dbReference type="AlphaFoldDB" id="A0A5Q0UFQ6"/>
<dbReference type="CDD" id="cd06530">
    <property type="entry name" value="S26_SPase_I"/>
    <property type="match status" value="1"/>
</dbReference>
<feature type="transmembrane region" description="Helical" evidence="5">
    <location>
        <begin position="6"/>
        <end position="23"/>
    </location>
</feature>
<keyword evidence="6" id="KW-0378">Hydrolase</keyword>
<name>A0A5Q0UFQ6_9ARCH</name>
<comment type="subcellular location">
    <subcellularLocation>
        <location evidence="1">Membrane</location>
    </subcellularLocation>
</comment>
<dbReference type="PANTHER" id="PTHR10806">
    <property type="entry name" value="SIGNAL PEPTIDASE COMPLEX CATALYTIC SUBUNIT SEC11"/>
    <property type="match status" value="1"/>
</dbReference>
<evidence type="ECO:0000256" key="3">
    <source>
        <dbReference type="ARBA" id="ARBA00022989"/>
    </source>
</evidence>
<dbReference type="InterPro" id="IPR001733">
    <property type="entry name" value="Peptidase_S26B"/>
</dbReference>
<keyword evidence="7" id="KW-1185">Reference proteome</keyword>
<keyword evidence="4 5" id="KW-0472">Membrane</keyword>
<sequence length="160" mass="17404">MPDSIILKLGLLILITPFMLYGISQLTPGINGFIVQSGSMEPEIMTGSVLFTKATNPDKIQEGDTITYKDGDIHTTHKVINKETSENQTTFKTKGIANKAADPGRINAEQVVGKKIFSIPYLGYIITLTGTKFAKIALIVVPATLLAGIELKELIQEIKE</sequence>
<dbReference type="KEGG" id="ncon:LC1Nh_0308"/>
<organism evidence="6 7">
    <name type="scientific">Candidatus Nanohalobium constans</name>
    <dbReference type="NCBI Taxonomy" id="2565781"/>
    <lineage>
        <taxon>Archaea</taxon>
        <taxon>Candidatus Nanohalarchaeota</taxon>
        <taxon>Candidatus Nanohalobia</taxon>
        <taxon>Candidatus Nanohalobiales</taxon>
        <taxon>Candidatus Nanohalobiaceae</taxon>
        <taxon>Candidatus Nanohalobium</taxon>
    </lineage>
</organism>
<dbReference type="RefSeq" id="WP_153549950.1">
    <property type="nucleotide sequence ID" value="NZ_CP040089.1"/>
</dbReference>
<accession>A0A5Q0UFQ6</accession>
<dbReference type="NCBIfam" id="TIGR02228">
    <property type="entry name" value="sigpep_I_arch"/>
    <property type="match status" value="1"/>
</dbReference>
<dbReference type="Proteomes" id="UP000377803">
    <property type="component" value="Chromosome"/>
</dbReference>
<evidence type="ECO:0000256" key="1">
    <source>
        <dbReference type="ARBA" id="ARBA00004370"/>
    </source>
</evidence>
<dbReference type="EMBL" id="CP040089">
    <property type="protein sequence ID" value="QGA80211.1"/>
    <property type="molecule type" value="Genomic_DNA"/>
</dbReference>
<gene>
    <name evidence="6" type="primary">sipW</name>
    <name evidence="6" type="ORF">LC1Nh_0308</name>
</gene>